<protein>
    <submittedName>
        <fullName evidence="1">Uncharacterized protein</fullName>
    </submittedName>
</protein>
<evidence type="ECO:0000313" key="2">
    <source>
        <dbReference type="Proteomes" id="UP000054928"/>
    </source>
</evidence>
<dbReference type="Proteomes" id="UP000054928">
    <property type="component" value="Unassembled WGS sequence"/>
</dbReference>
<sequence length="67" mass="7935">MREFVVVKTQVERNRPIKEVEAEYYHIAAELNSKYTTRSEVSLHYMKAIDQREICTIIHVIISRIAN</sequence>
<evidence type="ECO:0000313" key="1">
    <source>
        <dbReference type="EMBL" id="CEG39190.1"/>
    </source>
</evidence>
<dbReference type="GeneID" id="36404300"/>
<reference evidence="2" key="1">
    <citation type="submission" date="2014-09" db="EMBL/GenBank/DDBJ databases">
        <authorList>
            <person name="Sharma Rahul"/>
            <person name="Thines Marco"/>
        </authorList>
    </citation>
    <scope>NUCLEOTIDE SEQUENCE [LARGE SCALE GENOMIC DNA]</scope>
</reference>
<proteinExistence type="predicted"/>
<dbReference type="AlphaFoldDB" id="A0A0P1ADT2"/>
<dbReference type="EMBL" id="CCYD01000409">
    <property type="protein sequence ID" value="CEG39190.1"/>
    <property type="molecule type" value="Genomic_DNA"/>
</dbReference>
<dbReference type="RefSeq" id="XP_024575559.1">
    <property type="nucleotide sequence ID" value="XM_024724710.1"/>
</dbReference>
<name>A0A0P1ADT2_PLAHL</name>
<keyword evidence="2" id="KW-1185">Reference proteome</keyword>
<accession>A0A0P1ADT2</accession>
<organism evidence="1 2">
    <name type="scientific">Plasmopara halstedii</name>
    <name type="common">Downy mildew of sunflower</name>
    <dbReference type="NCBI Taxonomy" id="4781"/>
    <lineage>
        <taxon>Eukaryota</taxon>
        <taxon>Sar</taxon>
        <taxon>Stramenopiles</taxon>
        <taxon>Oomycota</taxon>
        <taxon>Peronosporomycetes</taxon>
        <taxon>Peronosporales</taxon>
        <taxon>Peronosporaceae</taxon>
        <taxon>Plasmopara</taxon>
    </lineage>
</organism>